<dbReference type="Proteomes" id="UP001151760">
    <property type="component" value="Unassembled WGS sequence"/>
</dbReference>
<feature type="coiled-coil region" evidence="1">
    <location>
        <begin position="1"/>
        <end position="28"/>
    </location>
</feature>
<protein>
    <submittedName>
        <fullName evidence="2">Uncharacterized protein</fullName>
    </submittedName>
</protein>
<dbReference type="EMBL" id="BQNB010010231">
    <property type="protein sequence ID" value="GJS74435.1"/>
    <property type="molecule type" value="Genomic_DNA"/>
</dbReference>
<comment type="caution">
    <text evidence="2">The sequence shown here is derived from an EMBL/GenBank/DDBJ whole genome shotgun (WGS) entry which is preliminary data.</text>
</comment>
<reference evidence="2" key="2">
    <citation type="submission" date="2022-01" db="EMBL/GenBank/DDBJ databases">
        <authorList>
            <person name="Yamashiro T."/>
            <person name="Shiraishi A."/>
            <person name="Satake H."/>
            <person name="Nakayama K."/>
        </authorList>
    </citation>
    <scope>NUCLEOTIDE SEQUENCE</scope>
</reference>
<organism evidence="2 3">
    <name type="scientific">Tanacetum coccineum</name>
    <dbReference type="NCBI Taxonomy" id="301880"/>
    <lineage>
        <taxon>Eukaryota</taxon>
        <taxon>Viridiplantae</taxon>
        <taxon>Streptophyta</taxon>
        <taxon>Embryophyta</taxon>
        <taxon>Tracheophyta</taxon>
        <taxon>Spermatophyta</taxon>
        <taxon>Magnoliopsida</taxon>
        <taxon>eudicotyledons</taxon>
        <taxon>Gunneridae</taxon>
        <taxon>Pentapetalae</taxon>
        <taxon>asterids</taxon>
        <taxon>campanulids</taxon>
        <taxon>Asterales</taxon>
        <taxon>Asteraceae</taxon>
        <taxon>Asteroideae</taxon>
        <taxon>Anthemideae</taxon>
        <taxon>Anthemidinae</taxon>
        <taxon>Tanacetum</taxon>
    </lineage>
</organism>
<accession>A0ABQ4YAL7</accession>
<gene>
    <name evidence="2" type="ORF">Tco_0707276</name>
</gene>
<keyword evidence="1" id="KW-0175">Coiled coil</keyword>
<reference evidence="2" key="1">
    <citation type="journal article" date="2022" name="Int. J. Mol. Sci.">
        <title>Draft Genome of Tanacetum Coccineum: Genomic Comparison of Closely Related Tanacetum-Family Plants.</title>
        <authorList>
            <person name="Yamashiro T."/>
            <person name="Shiraishi A."/>
            <person name="Nakayama K."/>
            <person name="Satake H."/>
        </authorList>
    </citation>
    <scope>NUCLEOTIDE SEQUENCE</scope>
</reference>
<name>A0ABQ4YAL7_9ASTR</name>
<evidence type="ECO:0000313" key="3">
    <source>
        <dbReference type="Proteomes" id="UP001151760"/>
    </source>
</evidence>
<keyword evidence="3" id="KW-1185">Reference proteome</keyword>
<proteinExistence type="predicted"/>
<evidence type="ECO:0000256" key="1">
    <source>
        <dbReference type="SAM" id="Coils"/>
    </source>
</evidence>
<sequence>MALLQEEFRQVRRDCDDTRRRLRRLESTMTITRSGMTPEAIEELVNLRVEEAFAAHEEARAANALEAEN</sequence>
<evidence type="ECO:0000313" key="2">
    <source>
        <dbReference type="EMBL" id="GJS74435.1"/>
    </source>
</evidence>